<dbReference type="EMBL" id="LNQE01000484">
    <property type="protein sequence ID" value="KUG26323.1"/>
    <property type="molecule type" value="Genomic_DNA"/>
</dbReference>
<sequence length="298" mass="33801">MLIGIIPNIEKKNTFRIVNYFLHLLEENNIDYIFSEHLLLSKSKLRYKNKKAEFRSVKDLGKMADFIVSFGGDGTMLNTAYDLRGSKAPLIGLNLGKLGFLAEYEMKDVPQLVKELKENKFLIEERIALKGYNTAKKEEELYAINDLVIDKGRWPKMIELTVKVDDDYVATFVADGIIVATPTGSTGYSLSTGGPIVNPKADVITISPISPHTLTMRPLVLASDQKIEIEVHSAYENVQVNCDGQRVYYYESPAIIEIYKSDIPVKLVHSNRISYFEILRNKLMWGLDVRKNNSTKKD</sequence>
<dbReference type="InterPro" id="IPR002504">
    <property type="entry name" value="NADK"/>
</dbReference>
<dbReference type="SUPFAM" id="SSF111331">
    <property type="entry name" value="NAD kinase/diacylglycerol kinase-like"/>
    <property type="match status" value="1"/>
</dbReference>
<dbReference type="GO" id="GO:0003951">
    <property type="term" value="F:NAD+ kinase activity"/>
    <property type="evidence" value="ECO:0007669"/>
    <property type="project" value="UniProtKB-EC"/>
</dbReference>
<dbReference type="AlphaFoldDB" id="A0A0W8G1E9"/>
<organism evidence="5">
    <name type="scientific">hydrocarbon metagenome</name>
    <dbReference type="NCBI Taxonomy" id="938273"/>
    <lineage>
        <taxon>unclassified sequences</taxon>
        <taxon>metagenomes</taxon>
        <taxon>ecological metagenomes</taxon>
    </lineage>
</organism>
<keyword evidence="3" id="KW-0521">NADP</keyword>
<dbReference type="GO" id="GO:0019674">
    <property type="term" value="P:NAD+ metabolic process"/>
    <property type="evidence" value="ECO:0007669"/>
    <property type="project" value="InterPro"/>
</dbReference>
<dbReference type="GO" id="GO:0006741">
    <property type="term" value="P:NADP+ biosynthetic process"/>
    <property type="evidence" value="ECO:0007669"/>
    <property type="project" value="InterPro"/>
</dbReference>
<dbReference type="PANTHER" id="PTHR20275:SF0">
    <property type="entry name" value="NAD KINASE"/>
    <property type="match status" value="1"/>
</dbReference>
<dbReference type="HAMAP" id="MF_00361">
    <property type="entry name" value="NAD_kinase"/>
    <property type="match status" value="1"/>
</dbReference>
<name>A0A0W8G1E9_9ZZZZ</name>
<keyword evidence="2 5" id="KW-0418">Kinase</keyword>
<evidence type="ECO:0000313" key="5">
    <source>
        <dbReference type="EMBL" id="KUG26323.1"/>
    </source>
</evidence>
<protein>
    <submittedName>
        <fullName evidence="5">Nad kinase</fullName>
        <ecNumber evidence="5">2.7.1.23</ecNumber>
    </submittedName>
</protein>
<dbReference type="PANTHER" id="PTHR20275">
    <property type="entry name" value="NAD KINASE"/>
    <property type="match status" value="1"/>
</dbReference>
<gene>
    <name evidence="5" type="ORF">ASZ90_003843</name>
</gene>
<dbReference type="InterPro" id="IPR017437">
    <property type="entry name" value="ATP-NAD_kinase_PpnK-typ_C"/>
</dbReference>
<comment type="caution">
    <text evidence="5">The sequence shown here is derived from an EMBL/GenBank/DDBJ whole genome shotgun (WGS) entry which is preliminary data.</text>
</comment>
<dbReference type="InterPro" id="IPR016064">
    <property type="entry name" value="NAD/diacylglycerol_kinase_sf"/>
</dbReference>
<dbReference type="Pfam" id="PF20143">
    <property type="entry name" value="NAD_kinase_C"/>
    <property type="match status" value="1"/>
</dbReference>
<dbReference type="Gene3D" id="3.40.50.10330">
    <property type="entry name" value="Probable inorganic polyphosphate/atp-NAD kinase, domain 1"/>
    <property type="match status" value="1"/>
</dbReference>
<accession>A0A0W8G1E9</accession>
<evidence type="ECO:0000256" key="4">
    <source>
        <dbReference type="ARBA" id="ARBA00023027"/>
    </source>
</evidence>
<dbReference type="InterPro" id="IPR017438">
    <property type="entry name" value="ATP-NAD_kinase_N"/>
</dbReference>
<dbReference type="Gene3D" id="2.60.200.30">
    <property type="entry name" value="Probable inorganic polyphosphate/atp-NAD kinase, domain 2"/>
    <property type="match status" value="1"/>
</dbReference>
<keyword evidence="1 5" id="KW-0808">Transferase</keyword>
<evidence type="ECO:0000256" key="2">
    <source>
        <dbReference type="ARBA" id="ARBA00022777"/>
    </source>
</evidence>
<dbReference type="EC" id="2.7.1.23" evidence="5"/>
<evidence type="ECO:0000256" key="1">
    <source>
        <dbReference type="ARBA" id="ARBA00022679"/>
    </source>
</evidence>
<reference evidence="5" key="1">
    <citation type="journal article" date="2015" name="Proc. Natl. Acad. Sci. U.S.A.">
        <title>Networks of energetic and metabolic interactions define dynamics in microbial communities.</title>
        <authorList>
            <person name="Embree M."/>
            <person name="Liu J.K."/>
            <person name="Al-Bassam M.M."/>
            <person name="Zengler K."/>
        </authorList>
    </citation>
    <scope>NUCLEOTIDE SEQUENCE</scope>
</reference>
<proteinExistence type="inferred from homology"/>
<dbReference type="Pfam" id="PF01513">
    <property type="entry name" value="NAD_kinase"/>
    <property type="match status" value="1"/>
</dbReference>
<keyword evidence="4" id="KW-0520">NAD</keyword>
<evidence type="ECO:0000256" key="3">
    <source>
        <dbReference type="ARBA" id="ARBA00022857"/>
    </source>
</evidence>